<dbReference type="InterPro" id="IPR015422">
    <property type="entry name" value="PyrdxlP-dep_Trfase_small"/>
</dbReference>
<name>A0ABS9MTH4_9BURK</name>
<dbReference type="Pfam" id="PF00155">
    <property type="entry name" value="Aminotran_1_2"/>
    <property type="match status" value="1"/>
</dbReference>
<evidence type="ECO:0000313" key="11">
    <source>
        <dbReference type="EMBL" id="MCG5031624.1"/>
    </source>
</evidence>
<evidence type="ECO:0000259" key="10">
    <source>
        <dbReference type="Pfam" id="PF00155"/>
    </source>
</evidence>
<protein>
    <recommendedName>
        <fullName evidence="9">Histidinol-phosphate aminotransferase</fullName>
        <ecNumber evidence="9">2.6.1.9</ecNumber>
    </recommendedName>
    <alternativeName>
        <fullName evidence="9">Imidazole acetol-phosphate transaminase</fullName>
    </alternativeName>
</protein>
<gene>
    <name evidence="9 11" type="primary">hisC</name>
    <name evidence="11" type="ORF">MAF45_09255</name>
</gene>
<dbReference type="InterPro" id="IPR001917">
    <property type="entry name" value="Aminotrans_II_pyridoxalP_BS"/>
</dbReference>
<comment type="subunit">
    <text evidence="4 9">Homodimer.</text>
</comment>
<keyword evidence="9" id="KW-0028">Amino-acid biosynthesis</keyword>
<dbReference type="PANTHER" id="PTHR43643:SF3">
    <property type="entry name" value="HISTIDINOL-PHOSPHATE AMINOTRANSFERASE"/>
    <property type="match status" value="1"/>
</dbReference>
<dbReference type="PANTHER" id="PTHR43643">
    <property type="entry name" value="HISTIDINOL-PHOSPHATE AMINOTRANSFERASE 2"/>
    <property type="match status" value="1"/>
</dbReference>
<evidence type="ECO:0000256" key="9">
    <source>
        <dbReference type="HAMAP-Rule" id="MF_01023"/>
    </source>
</evidence>
<comment type="cofactor">
    <cofactor evidence="1 9">
        <name>pyridoxal 5'-phosphate</name>
        <dbReference type="ChEBI" id="CHEBI:597326"/>
    </cofactor>
</comment>
<comment type="pathway">
    <text evidence="2 9">Amino-acid biosynthesis; L-histidine biosynthesis; L-histidine from 5-phospho-alpha-D-ribose 1-diphosphate: step 7/9.</text>
</comment>
<feature type="domain" description="Aminotransferase class I/classII large" evidence="10">
    <location>
        <begin position="37"/>
        <end position="361"/>
    </location>
</feature>
<dbReference type="GO" id="GO:0004400">
    <property type="term" value="F:histidinol-phosphate transaminase activity"/>
    <property type="evidence" value="ECO:0007669"/>
    <property type="project" value="UniProtKB-EC"/>
</dbReference>
<comment type="caution">
    <text evidence="11">The sequence shown here is derived from an EMBL/GenBank/DDBJ whole genome shotgun (WGS) entry which is preliminary data.</text>
</comment>
<keyword evidence="9" id="KW-0368">Histidine biosynthesis</keyword>
<evidence type="ECO:0000313" key="12">
    <source>
        <dbReference type="Proteomes" id="UP001297600"/>
    </source>
</evidence>
<dbReference type="CDD" id="cd00609">
    <property type="entry name" value="AAT_like"/>
    <property type="match status" value="1"/>
</dbReference>
<organism evidence="11 12">
    <name type="scientific">Mesosutterella porci</name>
    <dbReference type="NCBI Taxonomy" id="2915351"/>
    <lineage>
        <taxon>Bacteria</taxon>
        <taxon>Pseudomonadati</taxon>
        <taxon>Pseudomonadota</taxon>
        <taxon>Betaproteobacteria</taxon>
        <taxon>Burkholderiales</taxon>
        <taxon>Sutterellaceae</taxon>
        <taxon>Mesosutterella</taxon>
    </lineage>
</organism>
<accession>A0ABS9MTH4</accession>
<dbReference type="EC" id="2.6.1.9" evidence="9"/>
<dbReference type="InterPro" id="IPR005861">
    <property type="entry name" value="HisP_aminotrans"/>
</dbReference>
<dbReference type="SUPFAM" id="SSF53383">
    <property type="entry name" value="PLP-dependent transferases"/>
    <property type="match status" value="1"/>
</dbReference>
<evidence type="ECO:0000256" key="5">
    <source>
        <dbReference type="ARBA" id="ARBA00022576"/>
    </source>
</evidence>
<evidence type="ECO:0000256" key="4">
    <source>
        <dbReference type="ARBA" id="ARBA00011738"/>
    </source>
</evidence>
<keyword evidence="7 9" id="KW-0663">Pyridoxal phosphate</keyword>
<dbReference type="NCBIfam" id="TIGR01141">
    <property type="entry name" value="hisC"/>
    <property type="match status" value="1"/>
</dbReference>
<dbReference type="Gene3D" id="3.90.1150.10">
    <property type="entry name" value="Aspartate Aminotransferase, domain 1"/>
    <property type="match status" value="1"/>
</dbReference>
<dbReference type="EMBL" id="JAKNCT010000011">
    <property type="protein sequence ID" value="MCG5031624.1"/>
    <property type="molecule type" value="Genomic_DNA"/>
</dbReference>
<dbReference type="Proteomes" id="UP001297600">
    <property type="component" value="Unassembled WGS sequence"/>
</dbReference>
<evidence type="ECO:0000256" key="2">
    <source>
        <dbReference type="ARBA" id="ARBA00005011"/>
    </source>
</evidence>
<dbReference type="InterPro" id="IPR050106">
    <property type="entry name" value="HistidinolP_aminotransfase"/>
</dbReference>
<comment type="catalytic activity">
    <reaction evidence="8 9">
        <text>L-histidinol phosphate + 2-oxoglutarate = 3-(imidazol-4-yl)-2-oxopropyl phosphate + L-glutamate</text>
        <dbReference type="Rhea" id="RHEA:23744"/>
        <dbReference type="ChEBI" id="CHEBI:16810"/>
        <dbReference type="ChEBI" id="CHEBI:29985"/>
        <dbReference type="ChEBI" id="CHEBI:57766"/>
        <dbReference type="ChEBI" id="CHEBI:57980"/>
        <dbReference type="EC" id="2.6.1.9"/>
    </reaction>
</comment>
<dbReference type="InterPro" id="IPR015424">
    <property type="entry name" value="PyrdxlP-dep_Trfase"/>
</dbReference>
<proteinExistence type="inferred from homology"/>
<dbReference type="InterPro" id="IPR015421">
    <property type="entry name" value="PyrdxlP-dep_Trfase_major"/>
</dbReference>
<dbReference type="PROSITE" id="PS00599">
    <property type="entry name" value="AA_TRANSFER_CLASS_2"/>
    <property type="match status" value="1"/>
</dbReference>
<evidence type="ECO:0000256" key="3">
    <source>
        <dbReference type="ARBA" id="ARBA00007970"/>
    </source>
</evidence>
<dbReference type="Gene3D" id="3.40.640.10">
    <property type="entry name" value="Type I PLP-dependent aspartate aminotransferase-like (Major domain)"/>
    <property type="match status" value="1"/>
</dbReference>
<evidence type="ECO:0000256" key="1">
    <source>
        <dbReference type="ARBA" id="ARBA00001933"/>
    </source>
</evidence>
<evidence type="ECO:0000256" key="8">
    <source>
        <dbReference type="ARBA" id="ARBA00047481"/>
    </source>
</evidence>
<dbReference type="RefSeq" id="WP_237979795.1">
    <property type="nucleotide sequence ID" value="NZ_JAKNCT010000011.1"/>
</dbReference>
<dbReference type="InterPro" id="IPR004839">
    <property type="entry name" value="Aminotransferase_I/II_large"/>
</dbReference>
<keyword evidence="5 9" id="KW-0032">Aminotransferase</keyword>
<evidence type="ECO:0000256" key="6">
    <source>
        <dbReference type="ARBA" id="ARBA00022679"/>
    </source>
</evidence>
<keyword evidence="6 9" id="KW-0808">Transferase</keyword>
<feature type="modified residue" description="N6-(pyridoxal phosphate)lysine" evidence="9">
    <location>
        <position position="228"/>
    </location>
</feature>
<keyword evidence="12" id="KW-1185">Reference proteome</keyword>
<comment type="similarity">
    <text evidence="3 9">Belongs to the class-II pyridoxal-phosphate-dependent aminotransferase family. Histidinol-phosphate aminotransferase subfamily.</text>
</comment>
<evidence type="ECO:0000256" key="7">
    <source>
        <dbReference type="ARBA" id="ARBA00022898"/>
    </source>
</evidence>
<dbReference type="HAMAP" id="MF_01023">
    <property type="entry name" value="HisC_aminotrans_2"/>
    <property type="match status" value="1"/>
</dbReference>
<sequence length="368" mass="40295">MAEKFRSPAYIDLIEPYRAGKPISELAREKGLDPDSILKLASNENPLGAPASALEGAKKAASRLSLYPDGNAYELKSAVAKRFGVPIDWVVVGNGSDELMGITCEALVEPGTKTLFSQYYFSVYRIDTLANGGEPVEIPARGFDIDLDAIADAVDDKVRVIFLTTPNNPTGRILTGAQMEKFMERVPSSVIVVLDEAYRDFVPPEQRFDSIAMVKRYPNLMVTRTFSKAYGLAGLRAGFGIAQPELVAFLNRIRPPFNCNAIAQAAAAACLNDDAFLERVYKMNREGVRQLQERFAALGLEFVPSLSNFVLVKIGPKAPELNQWLLDRGIIIRPCASFGLPEWIRVSVGTGPQNERFLSALAEFLAGA</sequence>
<reference evidence="11 12" key="1">
    <citation type="submission" date="2022-02" db="EMBL/GenBank/DDBJ databases">
        <title>Mesosutterella porci, a novel member of the family Sutterellaceae from pig feces.</title>
        <authorList>
            <person name="Wylensek D."/>
            <person name="Clavel T."/>
        </authorList>
    </citation>
    <scope>NUCLEOTIDE SEQUENCE [LARGE SCALE GENOMIC DNA]</scope>
    <source>
        <strain evidence="12">oilRF-744-wt-GAM-9</strain>
    </source>
</reference>